<evidence type="ECO:0000256" key="5">
    <source>
        <dbReference type="ARBA" id="ARBA00022750"/>
    </source>
</evidence>
<dbReference type="Pfam" id="PF01252">
    <property type="entry name" value="Peptidase_A8"/>
    <property type="match status" value="1"/>
</dbReference>
<keyword evidence="8 10" id="KW-0472">Membrane</keyword>
<evidence type="ECO:0000256" key="6">
    <source>
        <dbReference type="ARBA" id="ARBA00022801"/>
    </source>
</evidence>
<evidence type="ECO:0000256" key="1">
    <source>
        <dbReference type="ARBA" id="ARBA00006139"/>
    </source>
</evidence>
<dbReference type="PANTHER" id="PTHR33695:SF1">
    <property type="entry name" value="LIPOPROTEIN SIGNAL PEPTIDASE"/>
    <property type="match status" value="1"/>
</dbReference>
<name>A0A2H0AZ22_9BACT</name>
<dbReference type="PANTHER" id="PTHR33695">
    <property type="entry name" value="LIPOPROTEIN SIGNAL PEPTIDASE"/>
    <property type="match status" value="1"/>
</dbReference>
<comment type="caution">
    <text evidence="11">The sequence shown here is derived from an EMBL/GenBank/DDBJ whole genome shotgun (WGS) entry which is preliminary data.</text>
</comment>
<evidence type="ECO:0000256" key="9">
    <source>
        <dbReference type="RuleBase" id="RU004181"/>
    </source>
</evidence>
<reference evidence="11 12" key="1">
    <citation type="submission" date="2017-09" db="EMBL/GenBank/DDBJ databases">
        <title>Depth-based differentiation of microbial function through sediment-hosted aquifers and enrichment of novel symbionts in the deep terrestrial subsurface.</title>
        <authorList>
            <person name="Probst A.J."/>
            <person name="Ladd B."/>
            <person name="Jarett J.K."/>
            <person name="Geller-Mcgrath D.E."/>
            <person name="Sieber C.M."/>
            <person name="Emerson J.B."/>
            <person name="Anantharaman K."/>
            <person name="Thomas B.C."/>
            <person name="Malmstrom R."/>
            <person name="Stieglmeier M."/>
            <person name="Klingl A."/>
            <person name="Woyke T."/>
            <person name="Ryan C.M."/>
            <person name="Banfield J.F."/>
        </authorList>
    </citation>
    <scope>NUCLEOTIDE SEQUENCE [LARGE SCALE GENOMIC DNA]</scope>
    <source>
        <strain evidence="11">CG23_combo_of_CG06-09_8_20_14_all_41_73</strain>
    </source>
</reference>
<keyword evidence="2" id="KW-1003">Cell membrane</keyword>
<organism evidence="11 12">
    <name type="scientific">Candidatus Berkelbacteria bacterium CG23_combo_of_CG06-09_8_20_14_all_41_73</name>
    <dbReference type="NCBI Taxonomy" id="1974519"/>
    <lineage>
        <taxon>Bacteria</taxon>
        <taxon>Candidatus Berkelbacteria</taxon>
    </lineage>
</organism>
<gene>
    <name evidence="11" type="ORF">COX11_02900</name>
</gene>
<dbReference type="Proteomes" id="UP000230671">
    <property type="component" value="Unassembled WGS sequence"/>
</dbReference>
<dbReference type="AlphaFoldDB" id="A0A2H0AZ22"/>
<evidence type="ECO:0000256" key="10">
    <source>
        <dbReference type="SAM" id="Phobius"/>
    </source>
</evidence>
<comment type="similarity">
    <text evidence="1 9">Belongs to the peptidase A8 family.</text>
</comment>
<keyword evidence="7 10" id="KW-1133">Transmembrane helix</keyword>
<feature type="transmembrane region" description="Helical" evidence="10">
    <location>
        <begin position="70"/>
        <end position="88"/>
    </location>
</feature>
<feature type="transmembrane region" description="Helical" evidence="10">
    <location>
        <begin position="7"/>
        <end position="27"/>
    </location>
</feature>
<evidence type="ECO:0000256" key="8">
    <source>
        <dbReference type="ARBA" id="ARBA00023136"/>
    </source>
</evidence>
<evidence type="ECO:0000256" key="2">
    <source>
        <dbReference type="ARBA" id="ARBA00022475"/>
    </source>
</evidence>
<sequence length="135" mass="14748">MKASSLFLILIIETAIVTLLQLVPVNINAELLTTNSKFVFGVIGSNNIAIIILLLFLVFFVYLTAKSKKAVYTLADILLIAGVASNLLDRAFRGGATDYISIGRLPTFNIADIFIIIGLIVLGVNYLTRSKEKTR</sequence>
<keyword evidence="5" id="KW-0064">Aspartyl protease</keyword>
<dbReference type="GO" id="GO:0016020">
    <property type="term" value="C:membrane"/>
    <property type="evidence" value="ECO:0007669"/>
    <property type="project" value="InterPro"/>
</dbReference>
<keyword evidence="6" id="KW-0378">Hydrolase</keyword>
<protein>
    <submittedName>
        <fullName evidence="11">Uncharacterized protein</fullName>
    </submittedName>
</protein>
<dbReference type="EMBL" id="PCSO01000120">
    <property type="protein sequence ID" value="PIP50675.1"/>
    <property type="molecule type" value="Genomic_DNA"/>
</dbReference>
<keyword evidence="4 10" id="KW-0812">Transmembrane</keyword>
<evidence type="ECO:0000313" key="11">
    <source>
        <dbReference type="EMBL" id="PIP50675.1"/>
    </source>
</evidence>
<feature type="transmembrane region" description="Helical" evidence="10">
    <location>
        <begin position="39"/>
        <end position="63"/>
    </location>
</feature>
<dbReference type="GO" id="GO:0004190">
    <property type="term" value="F:aspartic-type endopeptidase activity"/>
    <property type="evidence" value="ECO:0007669"/>
    <property type="project" value="UniProtKB-KW"/>
</dbReference>
<evidence type="ECO:0000256" key="3">
    <source>
        <dbReference type="ARBA" id="ARBA00022670"/>
    </source>
</evidence>
<evidence type="ECO:0000313" key="12">
    <source>
        <dbReference type="Proteomes" id="UP000230671"/>
    </source>
</evidence>
<dbReference type="InterPro" id="IPR001872">
    <property type="entry name" value="Peptidase_A8"/>
</dbReference>
<accession>A0A2H0AZ22</accession>
<proteinExistence type="inferred from homology"/>
<dbReference type="GO" id="GO:0006508">
    <property type="term" value="P:proteolysis"/>
    <property type="evidence" value="ECO:0007669"/>
    <property type="project" value="UniProtKB-KW"/>
</dbReference>
<evidence type="ECO:0000256" key="7">
    <source>
        <dbReference type="ARBA" id="ARBA00022989"/>
    </source>
</evidence>
<keyword evidence="3" id="KW-0645">Protease</keyword>
<dbReference type="PRINTS" id="PR00781">
    <property type="entry name" value="LIPOSIGPTASE"/>
</dbReference>
<feature type="transmembrane region" description="Helical" evidence="10">
    <location>
        <begin position="108"/>
        <end position="127"/>
    </location>
</feature>
<evidence type="ECO:0000256" key="4">
    <source>
        <dbReference type="ARBA" id="ARBA00022692"/>
    </source>
</evidence>